<feature type="signal peptide" evidence="2">
    <location>
        <begin position="1"/>
        <end position="19"/>
    </location>
</feature>
<gene>
    <name evidence="3" type="ORF">Hypma_005219</name>
</gene>
<sequence length="140" mass="15028">MRFATILSVLVLAVAPICAQSFRHTLEDITARDFAHAVMQVLELRADSGYYTDTSRTSSSNSGYDTGASNPLTSGNSSPHSSPHSSPPPSPPPSRPATPVHPSCNDNPIPLYRRNMRERLCHTAHGTGFRPGGTGKCRTP</sequence>
<evidence type="ECO:0000256" key="2">
    <source>
        <dbReference type="SAM" id="SignalP"/>
    </source>
</evidence>
<dbReference type="EMBL" id="LUEZ02000215">
    <property type="protein sequence ID" value="RDB15113.1"/>
    <property type="molecule type" value="Genomic_DNA"/>
</dbReference>
<comment type="caution">
    <text evidence="3">The sequence shown here is derived from an EMBL/GenBank/DDBJ whole genome shotgun (WGS) entry which is preliminary data.</text>
</comment>
<dbReference type="Proteomes" id="UP000076154">
    <property type="component" value="Unassembled WGS sequence"/>
</dbReference>
<keyword evidence="2" id="KW-0732">Signal</keyword>
<dbReference type="AlphaFoldDB" id="A0A369J5Z4"/>
<accession>A0A369J5Z4</accession>
<keyword evidence="4" id="KW-1185">Reference proteome</keyword>
<evidence type="ECO:0000313" key="4">
    <source>
        <dbReference type="Proteomes" id="UP000076154"/>
    </source>
</evidence>
<reference evidence="3" key="1">
    <citation type="submission" date="2018-04" db="EMBL/GenBank/DDBJ databases">
        <title>Whole genome sequencing of Hypsizygus marmoreus.</title>
        <authorList>
            <person name="Choi I.-G."/>
            <person name="Min B."/>
            <person name="Kim J.-G."/>
            <person name="Kim S."/>
            <person name="Oh Y.-L."/>
            <person name="Kong W.-S."/>
            <person name="Park H."/>
            <person name="Jeong J."/>
            <person name="Song E.-S."/>
        </authorList>
    </citation>
    <scope>NUCLEOTIDE SEQUENCE [LARGE SCALE GENOMIC DNA]</scope>
    <source>
        <strain evidence="3">51987-8</strain>
    </source>
</reference>
<feature type="region of interest" description="Disordered" evidence="1">
    <location>
        <begin position="48"/>
        <end position="111"/>
    </location>
</feature>
<evidence type="ECO:0000313" key="3">
    <source>
        <dbReference type="EMBL" id="RDB15113.1"/>
    </source>
</evidence>
<feature type="compositionally biased region" description="Polar residues" evidence="1">
    <location>
        <begin position="51"/>
        <end position="76"/>
    </location>
</feature>
<dbReference type="InParanoid" id="A0A369J5Z4"/>
<feature type="chain" id="PRO_5016605177" evidence="2">
    <location>
        <begin position="20"/>
        <end position="140"/>
    </location>
</feature>
<evidence type="ECO:0000256" key="1">
    <source>
        <dbReference type="SAM" id="MobiDB-lite"/>
    </source>
</evidence>
<organism evidence="3 4">
    <name type="scientific">Hypsizygus marmoreus</name>
    <name type="common">White beech mushroom</name>
    <name type="synonym">Agaricus marmoreus</name>
    <dbReference type="NCBI Taxonomy" id="39966"/>
    <lineage>
        <taxon>Eukaryota</taxon>
        <taxon>Fungi</taxon>
        <taxon>Dikarya</taxon>
        <taxon>Basidiomycota</taxon>
        <taxon>Agaricomycotina</taxon>
        <taxon>Agaricomycetes</taxon>
        <taxon>Agaricomycetidae</taxon>
        <taxon>Agaricales</taxon>
        <taxon>Tricholomatineae</taxon>
        <taxon>Lyophyllaceae</taxon>
        <taxon>Hypsizygus</taxon>
    </lineage>
</organism>
<name>A0A369J5Z4_HYPMA</name>
<protein>
    <submittedName>
        <fullName evidence="3">Uncharacterized protein</fullName>
    </submittedName>
</protein>
<feature type="compositionally biased region" description="Pro residues" evidence="1">
    <location>
        <begin position="85"/>
        <end position="96"/>
    </location>
</feature>
<proteinExistence type="predicted"/>